<gene>
    <name evidence="3" type="ORF">BC793_109226</name>
</gene>
<feature type="transmembrane region" description="Helical" evidence="2">
    <location>
        <begin position="324"/>
        <end position="342"/>
    </location>
</feature>
<evidence type="ECO:0000313" key="4">
    <source>
        <dbReference type="Proteomes" id="UP000245697"/>
    </source>
</evidence>
<accession>A0A316FX55</accession>
<protein>
    <submittedName>
        <fullName evidence="3">Tetratricopeptide repeat-containing protein</fullName>
    </submittedName>
</protein>
<dbReference type="RefSeq" id="WP_146246384.1">
    <property type="nucleotide sequence ID" value="NZ_BONA01000052.1"/>
</dbReference>
<dbReference type="EMBL" id="QGGR01000009">
    <property type="protein sequence ID" value="PWK46657.1"/>
    <property type="molecule type" value="Genomic_DNA"/>
</dbReference>
<keyword evidence="4" id="KW-1185">Reference proteome</keyword>
<dbReference type="Gene3D" id="1.25.40.10">
    <property type="entry name" value="Tetratricopeptide repeat domain"/>
    <property type="match status" value="1"/>
</dbReference>
<dbReference type="InterPro" id="IPR019734">
    <property type="entry name" value="TPR_rpt"/>
</dbReference>
<keyword evidence="2" id="KW-0812">Transmembrane</keyword>
<feature type="transmembrane region" description="Helical" evidence="2">
    <location>
        <begin position="389"/>
        <end position="405"/>
    </location>
</feature>
<feature type="compositionally biased region" description="Pro residues" evidence="1">
    <location>
        <begin position="214"/>
        <end position="225"/>
    </location>
</feature>
<comment type="caution">
    <text evidence="3">The sequence shown here is derived from an EMBL/GenBank/DDBJ whole genome shotgun (WGS) entry which is preliminary data.</text>
</comment>
<feature type="transmembrane region" description="Helical" evidence="2">
    <location>
        <begin position="363"/>
        <end position="383"/>
    </location>
</feature>
<dbReference type="Proteomes" id="UP000245697">
    <property type="component" value="Unassembled WGS sequence"/>
</dbReference>
<name>A0A316FX55_9ACTN</name>
<dbReference type="SUPFAM" id="SSF48452">
    <property type="entry name" value="TPR-like"/>
    <property type="match status" value="1"/>
</dbReference>
<evidence type="ECO:0000256" key="2">
    <source>
        <dbReference type="SAM" id="Phobius"/>
    </source>
</evidence>
<dbReference type="OrthoDB" id="3402539at2"/>
<sequence length="409" mass="42932">MPAPLEPDTTPEEYRQRALLLADLGRYDEAADEIAAGLTAEPLEVNLLATLARIHLIAEQPTEALAAADRAVTADPKALPALVVRAMALVDIRRYAEAARIAGEILRDWPEDPYAQRTGAALLSESRNGQEALNAAWNGVRVAPTEAEAHLVLAVVAARLRLFDLAQRAYGEALDLDSTIGDAGRETGIVRFERRRWARAIEDLAEEASLSGPQAPPIPPSPETPAAPKSDGSVPPSPAPQSPEAPRSPDAPSSPEGPSSPKAQPSPAAPPPPSVSLPSRPVLDISEESAAAVRETVGYGAGGVVVAAVLTSAMTLISAGISRVWAGLIGVLVFGAVVFWFRSRLPEPAGVVLRRLRGSDRKLAVAVYLAFAAPLFLLAYAVVGGPVPLVAGMLTAAVAEVLMLIRRRP</sequence>
<keyword evidence="2" id="KW-0472">Membrane</keyword>
<evidence type="ECO:0000256" key="1">
    <source>
        <dbReference type="SAM" id="MobiDB-lite"/>
    </source>
</evidence>
<dbReference type="Pfam" id="PF13432">
    <property type="entry name" value="TPR_16"/>
    <property type="match status" value="1"/>
</dbReference>
<organism evidence="3 4">
    <name type="scientific">Actinoplanes xinjiangensis</name>
    <dbReference type="NCBI Taxonomy" id="512350"/>
    <lineage>
        <taxon>Bacteria</taxon>
        <taxon>Bacillati</taxon>
        <taxon>Actinomycetota</taxon>
        <taxon>Actinomycetes</taxon>
        <taxon>Micromonosporales</taxon>
        <taxon>Micromonosporaceae</taxon>
        <taxon>Actinoplanes</taxon>
    </lineage>
</organism>
<proteinExistence type="predicted"/>
<dbReference type="InterPro" id="IPR011990">
    <property type="entry name" value="TPR-like_helical_dom_sf"/>
</dbReference>
<feature type="region of interest" description="Disordered" evidence="1">
    <location>
        <begin position="206"/>
        <end position="280"/>
    </location>
</feature>
<keyword evidence="2" id="KW-1133">Transmembrane helix</keyword>
<reference evidence="3 4" key="1">
    <citation type="submission" date="2018-05" db="EMBL/GenBank/DDBJ databases">
        <title>Genomic Encyclopedia of Archaeal and Bacterial Type Strains, Phase II (KMG-II): from individual species to whole genera.</title>
        <authorList>
            <person name="Goeker M."/>
        </authorList>
    </citation>
    <scope>NUCLEOTIDE SEQUENCE [LARGE SCALE GENOMIC DNA]</scope>
    <source>
        <strain evidence="3 4">DSM 45184</strain>
    </source>
</reference>
<dbReference type="SMART" id="SM00028">
    <property type="entry name" value="TPR"/>
    <property type="match status" value="3"/>
</dbReference>
<evidence type="ECO:0000313" key="3">
    <source>
        <dbReference type="EMBL" id="PWK46657.1"/>
    </source>
</evidence>
<dbReference type="AlphaFoldDB" id="A0A316FX55"/>